<dbReference type="SUPFAM" id="SSF81383">
    <property type="entry name" value="F-box domain"/>
    <property type="match status" value="1"/>
</dbReference>
<evidence type="ECO:0000313" key="2">
    <source>
        <dbReference type="EMBL" id="VDM39598.1"/>
    </source>
</evidence>
<dbReference type="InterPro" id="IPR036047">
    <property type="entry name" value="F-box-like_dom_sf"/>
</dbReference>
<gene>
    <name evidence="2" type="ORF">TCNE_LOCUS8277</name>
</gene>
<proteinExistence type="predicted"/>
<feature type="domain" description="F-box" evidence="1">
    <location>
        <begin position="124"/>
        <end position="163"/>
    </location>
</feature>
<sequence>MFVSKPDMGELKLLIGSVLPRTVEHLVLYDESHRLSLKAEEELKDFNLKVHFCGDYDLIVDNYWMNGRSELITQTIWKAPYQSYVVLQPTLPEWYCVISELMDTAIVKKMSSERLSTSSSGMFDLLSDDVIRRIYQHLEVKERGRLASVNRSFRRLFHTVRLLQHTVYLTNFCASYNELINALFSLPRLRVIHIQQRYCEEKTHLNVFDSDHAQSIVSTNVSSVKLQGVTVTSGAIEMLSFKYAKTVNTLCLIGSLMHTPDMYVYFNALNRFDKLVSLTIPPSLYSISTTNKTLFAGNYPSLKDLYLLRSMAVFVSRPDFDELKRFINAVLPPTLEHLVLFDETCRLELNVEDELKDRKPRIHFCDDDEIIVDSFWMNDRSELLTKSLWKSPYKPYAVLQPNVSNSNKE</sequence>
<evidence type="ECO:0000313" key="4">
    <source>
        <dbReference type="WBParaSite" id="TCNE_0000827701-mRNA-1"/>
    </source>
</evidence>
<dbReference type="EMBL" id="UYWY01019865">
    <property type="protein sequence ID" value="VDM39598.1"/>
    <property type="molecule type" value="Genomic_DNA"/>
</dbReference>
<name>A0A183UIF7_TOXCA</name>
<evidence type="ECO:0000313" key="3">
    <source>
        <dbReference type="Proteomes" id="UP000050794"/>
    </source>
</evidence>
<reference evidence="2 3" key="2">
    <citation type="submission" date="2018-11" db="EMBL/GenBank/DDBJ databases">
        <authorList>
            <consortium name="Pathogen Informatics"/>
        </authorList>
    </citation>
    <scope>NUCLEOTIDE SEQUENCE [LARGE SCALE GENOMIC DNA]</scope>
</reference>
<protein>
    <submittedName>
        <fullName evidence="4">F-box domain-containing protein</fullName>
    </submittedName>
</protein>
<keyword evidence="3" id="KW-1185">Reference proteome</keyword>
<reference evidence="4" key="1">
    <citation type="submission" date="2016-06" db="UniProtKB">
        <authorList>
            <consortium name="WormBaseParasite"/>
        </authorList>
    </citation>
    <scope>IDENTIFICATION</scope>
</reference>
<dbReference type="InterPro" id="IPR001810">
    <property type="entry name" value="F-box_dom"/>
</dbReference>
<dbReference type="AlphaFoldDB" id="A0A183UIF7"/>
<dbReference type="WBParaSite" id="TCNE_0000827701-mRNA-1">
    <property type="protein sequence ID" value="TCNE_0000827701-mRNA-1"/>
    <property type="gene ID" value="TCNE_0000827701"/>
</dbReference>
<dbReference type="Proteomes" id="UP000050794">
    <property type="component" value="Unassembled WGS sequence"/>
</dbReference>
<organism evidence="3 4">
    <name type="scientific">Toxocara canis</name>
    <name type="common">Canine roundworm</name>
    <dbReference type="NCBI Taxonomy" id="6265"/>
    <lineage>
        <taxon>Eukaryota</taxon>
        <taxon>Metazoa</taxon>
        <taxon>Ecdysozoa</taxon>
        <taxon>Nematoda</taxon>
        <taxon>Chromadorea</taxon>
        <taxon>Rhabditida</taxon>
        <taxon>Spirurina</taxon>
        <taxon>Ascaridomorpha</taxon>
        <taxon>Ascaridoidea</taxon>
        <taxon>Toxocaridae</taxon>
        <taxon>Toxocara</taxon>
    </lineage>
</organism>
<dbReference type="Pfam" id="PF00646">
    <property type="entry name" value="F-box"/>
    <property type="match status" value="1"/>
</dbReference>
<evidence type="ECO:0000259" key="1">
    <source>
        <dbReference type="Pfam" id="PF00646"/>
    </source>
</evidence>
<dbReference type="CDD" id="cd09917">
    <property type="entry name" value="F-box_SF"/>
    <property type="match status" value="1"/>
</dbReference>
<accession>A0A183UIF7</accession>